<keyword evidence="5" id="KW-1185">Reference proteome</keyword>
<feature type="compositionally biased region" description="Basic and acidic residues" evidence="2">
    <location>
        <begin position="35"/>
        <end position="45"/>
    </location>
</feature>
<evidence type="ECO:0000313" key="4">
    <source>
        <dbReference type="EMBL" id="CAI8603749.1"/>
    </source>
</evidence>
<feature type="region of interest" description="Disordered" evidence="2">
    <location>
        <begin position="29"/>
        <end position="52"/>
    </location>
</feature>
<dbReference type="AlphaFoldDB" id="A0AAV0ZZM9"/>
<dbReference type="PANTHER" id="PTHR33470:SF40">
    <property type="entry name" value="PROTEIN SEED AND ROOT HAIR PROTECTIVE PROTEIN"/>
    <property type="match status" value="1"/>
</dbReference>
<protein>
    <submittedName>
        <fullName evidence="4">Uncharacterized protein</fullName>
    </submittedName>
</protein>
<accession>A0AAV0ZZM9</accession>
<feature type="compositionally biased region" description="Basic and acidic residues" evidence="2">
    <location>
        <begin position="70"/>
        <end position="84"/>
    </location>
</feature>
<organism evidence="4 5">
    <name type="scientific">Vicia faba</name>
    <name type="common">Broad bean</name>
    <name type="synonym">Faba vulgaris</name>
    <dbReference type="NCBI Taxonomy" id="3906"/>
    <lineage>
        <taxon>Eukaryota</taxon>
        <taxon>Viridiplantae</taxon>
        <taxon>Streptophyta</taxon>
        <taxon>Embryophyta</taxon>
        <taxon>Tracheophyta</taxon>
        <taxon>Spermatophyta</taxon>
        <taxon>Magnoliopsida</taxon>
        <taxon>eudicotyledons</taxon>
        <taxon>Gunneridae</taxon>
        <taxon>Pentapetalae</taxon>
        <taxon>rosids</taxon>
        <taxon>fabids</taxon>
        <taxon>Fabales</taxon>
        <taxon>Fabaceae</taxon>
        <taxon>Papilionoideae</taxon>
        <taxon>50 kb inversion clade</taxon>
        <taxon>NPAAA clade</taxon>
        <taxon>Hologalegina</taxon>
        <taxon>IRL clade</taxon>
        <taxon>Fabeae</taxon>
        <taxon>Vicia</taxon>
    </lineage>
</organism>
<feature type="chain" id="PRO_5043707122" evidence="3">
    <location>
        <begin position="24"/>
        <end position="357"/>
    </location>
</feature>
<evidence type="ECO:0000313" key="5">
    <source>
        <dbReference type="Proteomes" id="UP001157006"/>
    </source>
</evidence>
<evidence type="ECO:0000256" key="3">
    <source>
        <dbReference type="SAM" id="SignalP"/>
    </source>
</evidence>
<gene>
    <name evidence="4" type="ORF">VFH_III100720</name>
</gene>
<feature type="compositionally biased region" description="Basic and acidic residues" evidence="2">
    <location>
        <begin position="107"/>
        <end position="130"/>
    </location>
</feature>
<evidence type="ECO:0000256" key="2">
    <source>
        <dbReference type="SAM" id="MobiDB-lite"/>
    </source>
</evidence>
<reference evidence="4 5" key="1">
    <citation type="submission" date="2023-01" db="EMBL/GenBank/DDBJ databases">
        <authorList>
            <person name="Kreplak J."/>
        </authorList>
    </citation>
    <scope>NUCLEOTIDE SEQUENCE [LARGE SCALE GENOMIC DNA]</scope>
</reference>
<dbReference type="GO" id="GO:0071944">
    <property type="term" value="C:cell periphery"/>
    <property type="evidence" value="ECO:0007669"/>
    <property type="project" value="TreeGrafter"/>
</dbReference>
<sequence length="357" mass="40359">MTYHKLIFTTSIFLFALLAIVSATDYEYGSTQNNEKSKPEAEVDNKSYSTKPNYEAYKSKTDYEYSLTSEIEKPKSDTDYEPHFTKPNYRVPKPKINYRYGLVPNIEKPEPESYYKHSTKPDYEAPKPERNYGYSPTPKIEKSKSEVVYTPNPTKPNYEVSKSKTNYGYALTPKTEKSKFEEVYAPKPTKPDYKVSKPKLDIDYIPLPTKPYYEVPKPKESYQVQLPTVIGVQGIVLCKSGSNYYPIQGAVARVKCECVNELGYETGPITVFSHVTDGKGYYFATLSLPGLGSKLKINECKAYLESSPLETCKVPTDVNHGISGASLSSYRLLDNNFKLYSVAPFFCTSQAKSVPGY</sequence>
<evidence type="ECO:0000256" key="1">
    <source>
        <dbReference type="ARBA" id="ARBA00022729"/>
    </source>
</evidence>
<dbReference type="GO" id="GO:0009723">
    <property type="term" value="P:response to ethylene"/>
    <property type="evidence" value="ECO:0007669"/>
    <property type="project" value="TreeGrafter"/>
</dbReference>
<dbReference type="PANTHER" id="PTHR33470">
    <property type="entry name" value="OS01G0164075 PROTEIN"/>
    <property type="match status" value="1"/>
</dbReference>
<dbReference type="Proteomes" id="UP001157006">
    <property type="component" value="Chromosome 3"/>
</dbReference>
<proteinExistence type="predicted"/>
<feature type="signal peptide" evidence="3">
    <location>
        <begin position="1"/>
        <end position="23"/>
    </location>
</feature>
<keyword evidence="1 3" id="KW-0732">Signal</keyword>
<feature type="region of interest" description="Disordered" evidence="2">
    <location>
        <begin position="69"/>
        <end position="88"/>
    </location>
</feature>
<name>A0AAV0ZZM9_VICFA</name>
<feature type="region of interest" description="Disordered" evidence="2">
    <location>
        <begin position="107"/>
        <end position="152"/>
    </location>
</feature>
<dbReference type="Pfam" id="PF01190">
    <property type="entry name" value="Pollen_Ole_e_1"/>
    <property type="match status" value="1"/>
</dbReference>
<dbReference type="EMBL" id="OX451738">
    <property type="protein sequence ID" value="CAI8603749.1"/>
    <property type="molecule type" value="Genomic_DNA"/>
</dbReference>